<evidence type="ECO:0000259" key="2">
    <source>
        <dbReference type="Pfam" id="PF14620"/>
    </source>
</evidence>
<dbReference type="EMBL" id="CP014806">
    <property type="protein sequence ID" value="AMW98625.1"/>
    <property type="molecule type" value="Genomic_DNA"/>
</dbReference>
<dbReference type="InterPro" id="IPR048402">
    <property type="entry name" value="YpeB_N"/>
</dbReference>
<reference evidence="4 5" key="1">
    <citation type="journal article" date="2016" name="Genome Announc.">
        <title>Whole-Genome Sequence of Rummeliibacillus stabekisii Strain PP9 Isolated from Antarctic Soil.</title>
        <authorList>
            <person name="da Mota F.F."/>
            <person name="Vollu R.E."/>
            <person name="Jurelevicius D."/>
            <person name="Seldin L."/>
        </authorList>
    </citation>
    <scope>NUCLEOTIDE SEQUENCE [LARGE SCALE GENOMIC DNA]</scope>
    <source>
        <strain evidence="4 5">PP9</strain>
    </source>
</reference>
<evidence type="ECO:0000313" key="5">
    <source>
        <dbReference type="Proteomes" id="UP000076021"/>
    </source>
</evidence>
<evidence type="ECO:0000259" key="1">
    <source>
        <dbReference type="Pfam" id="PF03413"/>
    </source>
</evidence>
<dbReference type="PROSITE" id="PS51257">
    <property type="entry name" value="PROKAR_LIPOPROTEIN"/>
    <property type="match status" value="1"/>
</dbReference>
<dbReference type="InterPro" id="IPR014239">
    <property type="entry name" value="YpeB_PepSY1-2"/>
</dbReference>
<dbReference type="Proteomes" id="UP000076021">
    <property type="component" value="Chromosome"/>
</dbReference>
<name>A0A143HAV5_9BACL</name>
<keyword evidence="5" id="KW-1185">Reference proteome</keyword>
<feature type="domain" description="Sporulation protein YpeB N-terminal" evidence="3">
    <location>
        <begin position="25"/>
        <end position="121"/>
    </location>
</feature>
<dbReference type="STRING" id="241244.ATY39_03710"/>
<dbReference type="InterPro" id="IPR025711">
    <property type="entry name" value="PepSY"/>
</dbReference>
<dbReference type="Pfam" id="PF03413">
    <property type="entry name" value="PepSY"/>
    <property type="match status" value="1"/>
</dbReference>
<dbReference type="GO" id="GO:0009847">
    <property type="term" value="P:spore germination"/>
    <property type="evidence" value="ECO:0007669"/>
    <property type="project" value="InterPro"/>
</dbReference>
<organism evidence="4 5">
    <name type="scientific">Rummeliibacillus stabekisii</name>
    <dbReference type="NCBI Taxonomy" id="241244"/>
    <lineage>
        <taxon>Bacteria</taxon>
        <taxon>Bacillati</taxon>
        <taxon>Bacillota</taxon>
        <taxon>Bacilli</taxon>
        <taxon>Bacillales</taxon>
        <taxon>Caryophanaceae</taxon>
        <taxon>Rummeliibacillus</taxon>
    </lineage>
</organism>
<dbReference type="OrthoDB" id="2372097at2"/>
<dbReference type="Pfam" id="PF14620">
    <property type="entry name" value="YPEB_PepSY1-2"/>
    <property type="match status" value="1"/>
</dbReference>
<gene>
    <name evidence="4" type="ORF">ATY39_03710</name>
</gene>
<evidence type="ECO:0000313" key="4">
    <source>
        <dbReference type="EMBL" id="AMW98625.1"/>
    </source>
</evidence>
<dbReference type="Pfam" id="PF20769">
    <property type="entry name" value="YPEB_N"/>
    <property type="match status" value="1"/>
</dbReference>
<accession>A0A143HAV5</accession>
<dbReference type="AlphaFoldDB" id="A0A143HAV5"/>
<dbReference type="KEGG" id="rst:ATY39_03710"/>
<proteinExistence type="predicted"/>
<reference evidence="5" key="2">
    <citation type="submission" date="2016-03" db="EMBL/GenBank/DDBJ databases">
        <authorList>
            <person name="Seldin L."/>
        </authorList>
    </citation>
    <scope>NUCLEOTIDE SEQUENCE [LARGE SCALE GENOMIC DNA]</scope>
    <source>
        <strain evidence="5">PP9</strain>
    </source>
</reference>
<feature type="domain" description="Sporulation protein YpeB PepSY1 and PepSY2" evidence="2">
    <location>
        <begin position="168"/>
        <end position="356"/>
    </location>
</feature>
<feature type="domain" description="PepSY" evidence="1">
    <location>
        <begin position="387"/>
        <end position="424"/>
    </location>
</feature>
<evidence type="ECO:0000259" key="3">
    <source>
        <dbReference type="Pfam" id="PF20769"/>
    </source>
</evidence>
<sequence length="429" mass="49432">MKKTIFLLSYALIACLIFIVASNRENKELQYLLHGQYTNKMADASTQLNELQQAVQQSLMYKDTTALHQSLQDVWRLSSDIKYSIADLPLDQEFTSEWMNYLGRLGNNAKMTMTSKENADKWHANIKNVSENLTNFSNDWQVATAHVLQQDNNYKHWLEEQTADPSTGNFKNMAKSIKTYRESDFPLTASESDHEKRKNLQKLDDRKISESEAINRFKDMFPELSNATIVVKNSRKGAPYPFYHITFTKGERTGYADLTVKGGHLLSYLVERPFGQTSLPILKLKKLADQHLKELGYTDVVETDARENSEVWHLSYARVDQSTKAKIYADGVQVKIAKDTGEVVGLNGIEYIQKEKVKPQTMKKIDWNTFFNRDAEVMEEDLAYVEDKDFVERLCYEVTVRVNANKTQHTYKVLIDTETGEVIKNERLS</sequence>
<dbReference type="RefSeq" id="WP_066786016.1">
    <property type="nucleotide sequence ID" value="NZ_CP014806.1"/>
</dbReference>
<protein>
    <submittedName>
        <fullName evidence="4">Uncharacterized protein</fullName>
    </submittedName>
</protein>